<sequence length="131" mass="15024">MTGKKAFYKDFVLPLEDSHHLKIAGFDSSCSPIRDEAGLVLGLLLILVEKINIVKERRENFEELRVLSKKLEVSKKENETMIEEVSAASAQLNSAQHSLDRSERLFQNIALNVPKSIQYFLNIKIYTYIVR</sequence>
<dbReference type="Proteomes" id="UP000254282">
    <property type="component" value="Unassembled WGS sequence"/>
</dbReference>
<dbReference type="RefSeq" id="WP_115619892.1">
    <property type="nucleotide sequence ID" value="NZ_UFVR01000004.1"/>
</dbReference>
<proteinExistence type="predicted"/>
<dbReference type="AlphaFoldDB" id="A0A381FHM5"/>
<name>A0A381FHM5_9FLAO</name>
<reference evidence="1 2" key="1">
    <citation type="submission" date="2018-06" db="EMBL/GenBank/DDBJ databases">
        <authorList>
            <consortium name="Pathogen Informatics"/>
            <person name="Doyle S."/>
        </authorList>
    </citation>
    <scope>NUCLEOTIDE SEQUENCE [LARGE SCALE GENOMIC DNA]</scope>
    <source>
        <strain evidence="1 2">NCTC13532</strain>
    </source>
</reference>
<evidence type="ECO:0000313" key="1">
    <source>
        <dbReference type="EMBL" id="SUX46040.1"/>
    </source>
</evidence>
<evidence type="ECO:0000313" key="2">
    <source>
        <dbReference type="Proteomes" id="UP000254282"/>
    </source>
</evidence>
<organism evidence="1 2">
    <name type="scientific">Chryseobacterium indoltheticum</name>
    <dbReference type="NCBI Taxonomy" id="254"/>
    <lineage>
        <taxon>Bacteria</taxon>
        <taxon>Pseudomonadati</taxon>
        <taxon>Bacteroidota</taxon>
        <taxon>Flavobacteriia</taxon>
        <taxon>Flavobacteriales</taxon>
        <taxon>Weeksellaceae</taxon>
        <taxon>Chryseobacterium group</taxon>
        <taxon>Chryseobacterium</taxon>
    </lineage>
</organism>
<gene>
    <name evidence="1" type="ORF">NCTC13532_01568</name>
</gene>
<protein>
    <submittedName>
        <fullName evidence="1">Uncharacterized protein</fullName>
    </submittedName>
</protein>
<dbReference type="EMBL" id="UFVR01000004">
    <property type="protein sequence ID" value="SUX46040.1"/>
    <property type="molecule type" value="Genomic_DNA"/>
</dbReference>
<accession>A0A381FHM5</accession>